<keyword evidence="2" id="KW-0808">Transferase</keyword>
<evidence type="ECO:0000313" key="2">
    <source>
        <dbReference type="EMBL" id="NED98297.1"/>
    </source>
</evidence>
<proteinExistence type="predicted"/>
<dbReference type="InterPro" id="IPR052729">
    <property type="entry name" value="Acyl/Acetyltrans_Enzymes"/>
</dbReference>
<dbReference type="CDD" id="cd04301">
    <property type="entry name" value="NAT_SF"/>
    <property type="match status" value="1"/>
</dbReference>
<dbReference type="SUPFAM" id="SSF55729">
    <property type="entry name" value="Acyl-CoA N-acyltransferases (Nat)"/>
    <property type="match status" value="1"/>
</dbReference>
<dbReference type="Pfam" id="PF00583">
    <property type="entry name" value="Acetyltransf_1"/>
    <property type="match status" value="1"/>
</dbReference>
<gene>
    <name evidence="2" type="ORF">G1H11_23635</name>
</gene>
<reference evidence="2 3" key="1">
    <citation type="submission" date="2020-02" db="EMBL/GenBank/DDBJ databases">
        <authorList>
            <person name="Li X.-J."/>
            <person name="Feng X.-M."/>
        </authorList>
    </citation>
    <scope>NUCLEOTIDE SEQUENCE [LARGE SCALE GENOMIC DNA]</scope>
    <source>
        <strain evidence="2 3">CGMCC 4.7225</strain>
    </source>
</reference>
<protein>
    <submittedName>
        <fullName evidence="2">GNAT family N-acetyltransferase</fullName>
    </submittedName>
</protein>
<dbReference type="InterPro" id="IPR016181">
    <property type="entry name" value="Acyl_CoA_acyltransferase"/>
</dbReference>
<dbReference type="PANTHER" id="PTHR47237:SF1">
    <property type="entry name" value="SLL0310 PROTEIN"/>
    <property type="match status" value="1"/>
</dbReference>
<keyword evidence="3" id="KW-1185">Reference proteome</keyword>
<organism evidence="2 3">
    <name type="scientific">Phytoactinopolyspora alkaliphila</name>
    <dbReference type="NCBI Taxonomy" id="1783498"/>
    <lineage>
        <taxon>Bacteria</taxon>
        <taxon>Bacillati</taxon>
        <taxon>Actinomycetota</taxon>
        <taxon>Actinomycetes</taxon>
        <taxon>Jiangellales</taxon>
        <taxon>Jiangellaceae</taxon>
        <taxon>Phytoactinopolyspora</taxon>
    </lineage>
</organism>
<evidence type="ECO:0000259" key="1">
    <source>
        <dbReference type="PROSITE" id="PS51186"/>
    </source>
</evidence>
<dbReference type="EMBL" id="JAAGOB010000018">
    <property type="protein sequence ID" value="NED98297.1"/>
    <property type="molecule type" value="Genomic_DNA"/>
</dbReference>
<dbReference type="InterPro" id="IPR000182">
    <property type="entry name" value="GNAT_dom"/>
</dbReference>
<evidence type="ECO:0000313" key="3">
    <source>
        <dbReference type="Proteomes" id="UP000469185"/>
    </source>
</evidence>
<dbReference type="Proteomes" id="UP000469185">
    <property type="component" value="Unassembled WGS sequence"/>
</dbReference>
<dbReference type="AlphaFoldDB" id="A0A6N9YTP2"/>
<sequence length="280" mass="30079">MRIRPMRRTDVEAVERVTDRAFRPAGGGRSTVARHRWIKRLAHFLDVDPGGCWVAEDQAGVAGVAVALRRDEMWVLSTLAVDPAHQGRGIGKALFDAAVAYGDGCLRGMLCAMPNHAALRRYRHAGFTLYPTLRLSGTVDPGAAPDVGGVRVGSQSDLDLVDSVDRRVRGATHRADHAFLATGGPLLVCDILTGSGYVYLDQFGVGPLAATSRAVAQRLLWAALNTVPPGEELSVRHLTSDQEWALDVGLAAGLRVETDGCLALRHMRPPAPYVPSVFFG</sequence>
<dbReference type="GO" id="GO:0016747">
    <property type="term" value="F:acyltransferase activity, transferring groups other than amino-acyl groups"/>
    <property type="evidence" value="ECO:0007669"/>
    <property type="project" value="InterPro"/>
</dbReference>
<feature type="domain" description="N-acetyltransferase" evidence="1">
    <location>
        <begin position="1"/>
        <end position="145"/>
    </location>
</feature>
<dbReference type="Gene3D" id="3.40.630.30">
    <property type="match status" value="1"/>
</dbReference>
<dbReference type="PROSITE" id="PS51186">
    <property type="entry name" value="GNAT"/>
    <property type="match status" value="1"/>
</dbReference>
<name>A0A6N9YTP2_9ACTN</name>
<dbReference type="PANTHER" id="PTHR47237">
    <property type="entry name" value="SLL0310 PROTEIN"/>
    <property type="match status" value="1"/>
</dbReference>
<accession>A0A6N9YTP2</accession>
<comment type="caution">
    <text evidence="2">The sequence shown here is derived from an EMBL/GenBank/DDBJ whole genome shotgun (WGS) entry which is preliminary data.</text>
</comment>